<dbReference type="InterPro" id="IPR014722">
    <property type="entry name" value="Rib_uL2_dom2"/>
</dbReference>
<evidence type="ECO:0000256" key="15">
    <source>
        <dbReference type="SAM" id="MobiDB-lite"/>
    </source>
</evidence>
<dbReference type="Pfam" id="PF12148">
    <property type="entry name" value="TTD"/>
    <property type="match status" value="1"/>
</dbReference>
<dbReference type="SUPFAM" id="SSF57850">
    <property type="entry name" value="RING/U-box"/>
    <property type="match status" value="1"/>
</dbReference>
<dbReference type="PROSITE" id="PS50089">
    <property type="entry name" value="ZF_RING_2"/>
    <property type="match status" value="1"/>
</dbReference>
<dbReference type="InterPro" id="IPR017907">
    <property type="entry name" value="Znf_RING_CS"/>
</dbReference>
<comment type="pathway">
    <text evidence="2 14">Protein modification; protein ubiquitination.</text>
</comment>
<dbReference type="FunFam" id="3.30.40.10:FF:000066">
    <property type="entry name" value="E3 ubiquitin-protein ligase UHRF2 isoform X1"/>
    <property type="match status" value="1"/>
</dbReference>
<dbReference type="FunFam" id="2.30.280.10:FF:000001">
    <property type="entry name" value="E3 ubiquitin-protein ligase UHRF1 isoform 1"/>
    <property type="match status" value="1"/>
</dbReference>
<dbReference type="GO" id="GO:0016567">
    <property type="term" value="P:protein ubiquitination"/>
    <property type="evidence" value="ECO:0007669"/>
    <property type="project" value="UniProtKB-UniRule"/>
</dbReference>
<keyword evidence="19" id="KW-1185">Reference proteome</keyword>
<comment type="catalytic activity">
    <reaction evidence="1 14">
        <text>S-ubiquitinyl-[E2 ubiquitin-conjugating enzyme]-L-cysteine + [acceptor protein]-L-lysine = [E2 ubiquitin-conjugating enzyme]-L-cysteine + N(6)-ubiquitinyl-[acceptor protein]-L-lysine.</text>
        <dbReference type="EC" id="2.3.2.27"/>
    </reaction>
</comment>
<dbReference type="InterPro" id="IPR045134">
    <property type="entry name" value="UHRF1/2-like"/>
</dbReference>
<evidence type="ECO:0000259" key="16">
    <source>
        <dbReference type="PROSITE" id="PS50089"/>
    </source>
</evidence>
<dbReference type="Proteomes" id="UP000694552">
    <property type="component" value="Unplaced"/>
</dbReference>
<dbReference type="GO" id="GO:0005634">
    <property type="term" value="C:nucleus"/>
    <property type="evidence" value="ECO:0007669"/>
    <property type="project" value="UniProtKB-SubCell"/>
</dbReference>
<dbReference type="Gene3D" id="2.30.280.10">
    <property type="entry name" value="SRA-YDG"/>
    <property type="match status" value="1"/>
</dbReference>
<feature type="compositionally biased region" description="Polar residues" evidence="15">
    <location>
        <begin position="134"/>
        <end position="166"/>
    </location>
</feature>
<dbReference type="GO" id="GO:0008270">
    <property type="term" value="F:zinc ion binding"/>
    <property type="evidence" value="ECO:0007669"/>
    <property type="project" value="UniProtKB-KW"/>
</dbReference>
<evidence type="ECO:0000256" key="1">
    <source>
        <dbReference type="ARBA" id="ARBA00000900"/>
    </source>
</evidence>
<dbReference type="InterPro" id="IPR015947">
    <property type="entry name" value="PUA-like_sf"/>
</dbReference>
<keyword evidence="4 14" id="KW-0808">Transferase</keyword>
<dbReference type="CDD" id="cd20456">
    <property type="entry name" value="Tudor_UHRF2_rpt1"/>
    <property type="match status" value="1"/>
</dbReference>
<evidence type="ECO:0000259" key="17">
    <source>
        <dbReference type="PROSITE" id="PS51015"/>
    </source>
</evidence>
<feature type="region of interest" description="Disordered" evidence="15">
    <location>
        <begin position="348"/>
        <end position="367"/>
    </location>
</feature>
<dbReference type="CDD" id="cd16770">
    <property type="entry name" value="RING-HC_UHRF2"/>
    <property type="match status" value="1"/>
</dbReference>
<comment type="domain">
    <text evidence="14">The YDG domain mediates the interaction with histone H3.</text>
</comment>
<dbReference type="GO" id="GO:0042393">
    <property type="term" value="F:histone binding"/>
    <property type="evidence" value="ECO:0007669"/>
    <property type="project" value="UniProtKB-UniRule"/>
</dbReference>
<evidence type="ECO:0000256" key="9">
    <source>
        <dbReference type="ARBA" id="ARBA00023125"/>
    </source>
</evidence>
<dbReference type="Gene3D" id="3.30.40.10">
    <property type="entry name" value="Zinc/RING finger domain, C3HC4 (zinc finger)"/>
    <property type="match status" value="1"/>
</dbReference>
<sequence length="739" mass="83017">MKSWLQNFTSIPFFSQLEDGHTLFDYNVGLNDIVQLLIRSESEAPTTASVTDQDEVNPCAVSNCKNKVKKTNSGSSSQPSTSSRSFLIDPGIGLYKINELVDARDVSIGAWFEAHIENVTRATKGHKNGKAQGKSGNTYKRTNGNLSQDHSRENANNLDSTPSTSYSDCMDTDEEAIYHIKYDEYPENGIVEMDTSNLRPRARTILKWSELKVGDVVMVNYNVETPEERGFWFDAEITSLREISRTNKEVHAKILLGGPEDTINDCKILFIEEMYKIEKPGAYPLTFGDGDFKTAQSLAIPAICYPCYMHQCRDISVGLLNLLKPFFRYCPSCKNDSNEVVKAGEKLKQSKKKAKMPSASTESQRDWGKGMACVGRTKECTIVPSNHYGPIPGVPVGTTWKFRVQVSEAGVHRPHVGGIHGRSNDGAYSLVLAGGFEDEVDRGDEFTYTGSGGRDLSGNKRIGEHSFDQTLTHMNRALALNCDAPLDDKNGAESKNWRAGKPVRVVRSSKGRRISKYAPEEGNRYDGIYKVVKYWPEIGKCGFLVWRYLLRRDDVEPAPWTSEGMERSKKLGLSVQYPEGYLEAMASKEKKDKVKKQTVKQEPTSIEEPMNTPKAMRMGDGGKGEAFQLTQEQQWLIREDCMNQKLWDEVLASLKEGPNFLKKLEQSFMCVCCQELVYQPVTTECLHNVCKSCLQRSFRAEVFTCPACRYDLGKGYTMVPNKILQTLLDQFFPGYSKGR</sequence>
<dbReference type="PANTHER" id="PTHR14140">
    <property type="entry name" value="E3 UBIQUITIN-PROTEIN LIGASE UHRF-RELATED"/>
    <property type="match status" value="1"/>
</dbReference>
<dbReference type="AlphaFoldDB" id="A0A8C8BBX3"/>
<keyword evidence="10 13" id="KW-0539">Nucleus</keyword>
<dbReference type="PROSITE" id="PS00518">
    <property type="entry name" value="ZF_RING_1"/>
    <property type="match status" value="1"/>
</dbReference>
<evidence type="ECO:0000256" key="12">
    <source>
        <dbReference type="PROSITE-ProRule" id="PRU00175"/>
    </source>
</evidence>
<comment type="function">
    <text evidence="14">Multi domain E3 ubiquitin ligase that also plays a role in DNA methylation and histone modifications.</text>
</comment>
<dbReference type="InterPro" id="IPR003105">
    <property type="entry name" value="SRA_YDG"/>
</dbReference>
<dbReference type="PROSITE" id="PS51015">
    <property type="entry name" value="YDG"/>
    <property type="match status" value="1"/>
</dbReference>
<reference evidence="18" key="1">
    <citation type="submission" date="2025-08" db="UniProtKB">
        <authorList>
            <consortium name="Ensembl"/>
        </authorList>
    </citation>
    <scope>IDENTIFICATION</scope>
</reference>
<organism evidence="18 19">
    <name type="scientific">Otus sunia</name>
    <name type="common">Oriental scops-owl</name>
    <dbReference type="NCBI Taxonomy" id="257818"/>
    <lineage>
        <taxon>Eukaryota</taxon>
        <taxon>Metazoa</taxon>
        <taxon>Chordata</taxon>
        <taxon>Craniata</taxon>
        <taxon>Vertebrata</taxon>
        <taxon>Euteleostomi</taxon>
        <taxon>Archelosauria</taxon>
        <taxon>Archosauria</taxon>
        <taxon>Dinosauria</taxon>
        <taxon>Saurischia</taxon>
        <taxon>Theropoda</taxon>
        <taxon>Coelurosauria</taxon>
        <taxon>Aves</taxon>
        <taxon>Neognathae</taxon>
        <taxon>Neoaves</taxon>
        <taxon>Telluraves</taxon>
        <taxon>Strigiformes</taxon>
        <taxon>Strigidae</taxon>
        <taxon>Otus</taxon>
    </lineage>
</organism>
<evidence type="ECO:0000256" key="10">
    <source>
        <dbReference type="ARBA" id="ARBA00023242"/>
    </source>
</evidence>
<dbReference type="Ensembl" id="ENSOSUT00000019361.1">
    <property type="protein sequence ID" value="ENSOSUP00000018744.1"/>
    <property type="gene ID" value="ENSOSUG00000013212.1"/>
</dbReference>
<dbReference type="InterPro" id="IPR047407">
    <property type="entry name" value="Tudor_UHRF2_rpt1"/>
</dbReference>
<keyword evidence="9 14" id="KW-0238">DNA-binding</keyword>
<dbReference type="GO" id="GO:0003677">
    <property type="term" value="F:DNA binding"/>
    <property type="evidence" value="ECO:0007669"/>
    <property type="project" value="UniProtKB-KW"/>
</dbReference>
<dbReference type="Gene3D" id="2.30.30.140">
    <property type="match status" value="1"/>
</dbReference>
<dbReference type="InterPro" id="IPR021991">
    <property type="entry name" value="TTD_dom"/>
</dbReference>
<dbReference type="Pfam" id="PF02182">
    <property type="entry name" value="SAD_SRA"/>
    <property type="match status" value="1"/>
</dbReference>
<evidence type="ECO:0000256" key="14">
    <source>
        <dbReference type="RuleBase" id="RU369101"/>
    </source>
</evidence>
<keyword evidence="5 14" id="KW-0479">Metal-binding</keyword>
<evidence type="ECO:0000313" key="18">
    <source>
        <dbReference type="Ensembl" id="ENSOSUP00000018744.1"/>
    </source>
</evidence>
<dbReference type="InterPro" id="IPR013083">
    <property type="entry name" value="Znf_RING/FYVE/PHD"/>
</dbReference>
<protein>
    <recommendedName>
        <fullName evidence="3 14">RING-type E3 ubiquitin transferase</fullName>
        <ecNumber evidence="3 14">2.3.2.27</ecNumber>
    </recommendedName>
</protein>
<proteinExistence type="predicted"/>
<accession>A0A8C8BBX3</accession>
<feature type="domain" description="RING-type" evidence="16">
    <location>
        <begin position="670"/>
        <end position="709"/>
    </location>
</feature>
<dbReference type="SMART" id="SM00466">
    <property type="entry name" value="SRA"/>
    <property type="match status" value="1"/>
</dbReference>
<name>A0A8C8BBX3_9STRI</name>
<evidence type="ECO:0000256" key="5">
    <source>
        <dbReference type="ARBA" id="ARBA00022723"/>
    </source>
</evidence>
<evidence type="ECO:0000256" key="3">
    <source>
        <dbReference type="ARBA" id="ARBA00012483"/>
    </source>
</evidence>
<dbReference type="InterPro" id="IPR047466">
    <property type="entry name" value="RING-HC_UHRF2"/>
</dbReference>
<evidence type="ECO:0000256" key="7">
    <source>
        <dbReference type="ARBA" id="ARBA00022786"/>
    </source>
</evidence>
<dbReference type="GO" id="GO:0044027">
    <property type="term" value="P:negative regulation of gene expression via chromosomal CpG island methylation"/>
    <property type="evidence" value="ECO:0007669"/>
    <property type="project" value="TreeGrafter"/>
</dbReference>
<evidence type="ECO:0000256" key="2">
    <source>
        <dbReference type="ARBA" id="ARBA00004906"/>
    </source>
</evidence>
<evidence type="ECO:0000256" key="4">
    <source>
        <dbReference type="ARBA" id="ARBA00022679"/>
    </source>
</evidence>
<dbReference type="PANTHER" id="PTHR14140:SF3">
    <property type="entry name" value="E3 UBIQUITIN-PROTEIN LIGASE UHRF2"/>
    <property type="match status" value="1"/>
</dbReference>
<comment type="subcellular location">
    <subcellularLocation>
        <location evidence="13 14">Nucleus</location>
    </subcellularLocation>
</comment>
<dbReference type="SUPFAM" id="SSF88697">
    <property type="entry name" value="PUA domain-like"/>
    <property type="match status" value="1"/>
</dbReference>
<dbReference type="SMART" id="SM00184">
    <property type="entry name" value="RING"/>
    <property type="match status" value="1"/>
</dbReference>
<dbReference type="FunFam" id="2.30.30.30:FF:000142">
    <property type="entry name" value="E3 ubiquitin-protein ligase UHRF2"/>
    <property type="match status" value="1"/>
</dbReference>
<reference evidence="18" key="2">
    <citation type="submission" date="2025-09" db="UniProtKB">
        <authorList>
            <consortium name="Ensembl"/>
        </authorList>
    </citation>
    <scope>IDENTIFICATION</scope>
</reference>
<dbReference type="InterPro" id="IPR001841">
    <property type="entry name" value="Znf_RING"/>
</dbReference>
<keyword evidence="6 12" id="KW-0863">Zinc-finger</keyword>
<keyword evidence="11" id="KW-0131">Cell cycle</keyword>
<dbReference type="GO" id="GO:0061630">
    <property type="term" value="F:ubiquitin protein ligase activity"/>
    <property type="evidence" value="ECO:0007669"/>
    <property type="project" value="UniProtKB-UniRule"/>
</dbReference>
<dbReference type="Gene3D" id="2.30.30.30">
    <property type="match status" value="1"/>
</dbReference>
<evidence type="ECO:0000256" key="6">
    <source>
        <dbReference type="ARBA" id="ARBA00022771"/>
    </source>
</evidence>
<evidence type="ECO:0000256" key="13">
    <source>
        <dbReference type="PROSITE-ProRule" id="PRU00358"/>
    </source>
</evidence>
<dbReference type="CDD" id="cd20458">
    <property type="entry name" value="Tudor_UHRF2_rpt2"/>
    <property type="match status" value="1"/>
</dbReference>
<feature type="domain" description="YDG" evidence="17">
    <location>
        <begin position="389"/>
        <end position="552"/>
    </location>
</feature>
<evidence type="ECO:0000256" key="11">
    <source>
        <dbReference type="ARBA" id="ARBA00023306"/>
    </source>
</evidence>
<dbReference type="InterPro" id="IPR036987">
    <property type="entry name" value="SRA-YDG_sf"/>
</dbReference>
<evidence type="ECO:0000313" key="19">
    <source>
        <dbReference type="Proteomes" id="UP000694552"/>
    </source>
</evidence>
<feature type="region of interest" description="Disordered" evidence="15">
    <location>
        <begin position="123"/>
        <end position="166"/>
    </location>
</feature>
<keyword evidence="8 14" id="KW-0862">Zinc</keyword>
<dbReference type="EC" id="2.3.2.27" evidence="3 14"/>
<keyword evidence="7 14" id="KW-0833">Ubl conjugation pathway</keyword>
<evidence type="ECO:0000256" key="8">
    <source>
        <dbReference type="ARBA" id="ARBA00022833"/>
    </source>
</evidence>